<protein>
    <submittedName>
        <fullName evidence="2">Uncharacterized protein</fullName>
    </submittedName>
</protein>
<dbReference type="InParanoid" id="A0A423XAC3"/>
<keyword evidence="1" id="KW-0472">Membrane</keyword>
<evidence type="ECO:0000313" key="3">
    <source>
        <dbReference type="Proteomes" id="UP000285146"/>
    </source>
</evidence>
<keyword evidence="3" id="KW-1185">Reference proteome</keyword>
<accession>A0A423XAC3</accession>
<gene>
    <name evidence="2" type="ORF">VPNG_04734</name>
</gene>
<name>A0A423XAC3_9PEZI</name>
<evidence type="ECO:0000256" key="1">
    <source>
        <dbReference type="SAM" id="Phobius"/>
    </source>
</evidence>
<dbReference type="AlphaFoldDB" id="A0A423XAC3"/>
<keyword evidence="1" id="KW-1133">Transmembrane helix</keyword>
<sequence>MSSRDFASGQQPQLVLATGLFNGSRAEEVILVLPLGTLTATAIGIETEFTTVFVTVTVIVIVIATVTVTAARISAIENLDIIQI</sequence>
<keyword evidence="1" id="KW-0812">Transmembrane</keyword>
<evidence type="ECO:0000313" key="2">
    <source>
        <dbReference type="EMBL" id="ROW12860.1"/>
    </source>
</evidence>
<organism evidence="2 3">
    <name type="scientific">Cytospora leucostoma</name>
    <dbReference type="NCBI Taxonomy" id="1230097"/>
    <lineage>
        <taxon>Eukaryota</taxon>
        <taxon>Fungi</taxon>
        <taxon>Dikarya</taxon>
        <taxon>Ascomycota</taxon>
        <taxon>Pezizomycotina</taxon>
        <taxon>Sordariomycetes</taxon>
        <taxon>Sordariomycetidae</taxon>
        <taxon>Diaporthales</taxon>
        <taxon>Cytosporaceae</taxon>
        <taxon>Cytospora</taxon>
    </lineage>
</organism>
<dbReference type="EMBL" id="LKEB01000023">
    <property type="protein sequence ID" value="ROW12860.1"/>
    <property type="molecule type" value="Genomic_DNA"/>
</dbReference>
<proteinExistence type="predicted"/>
<reference evidence="2 3" key="1">
    <citation type="submission" date="2015-09" db="EMBL/GenBank/DDBJ databases">
        <title>Host preference determinants of Valsa canker pathogens revealed by comparative genomics.</title>
        <authorList>
            <person name="Yin Z."/>
            <person name="Huang L."/>
        </authorList>
    </citation>
    <scope>NUCLEOTIDE SEQUENCE [LARGE SCALE GENOMIC DNA]</scope>
    <source>
        <strain evidence="2 3">SXYLt</strain>
    </source>
</reference>
<feature type="transmembrane region" description="Helical" evidence="1">
    <location>
        <begin position="50"/>
        <end position="71"/>
    </location>
</feature>
<comment type="caution">
    <text evidence="2">The sequence shown here is derived from an EMBL/GenBank/DDBJ whole genome shotgun (WGS) entry which is preliminary data.</text>
</comment>
<dbReference type="Proteomes" id="UP000285146">
    <property type="component" value="Unassembled WGS sequence"/>
</dbReference>